<dbReference type="OrthoDB" id="2325354at2759"/>
<keyword evidence="2" id="KW-0418">Kinase</keyword>
<evidence type="ECO:0000313" key="2">
    <source>
        <dbReference type="EMBL" id="GES80882.1"/>
    </source>
</evidence>
<keyword evidence="3" id="KW-1185">Reference proteome</keyword>
<accession>A0A2Z6RH68</accession>
<organism evidence="1 3">
    <name type="scientific">Rhizophagus clarus</name>
    <dbReference type="NCBI Taxonomy" id="94130"/>
    <lineage>
        <taxon>Eukaryota</taxon>
        <taxon>Fungi</taxon>
        <taxon>Fungi incertae sedis</taxon>
        <taxon>Mucoromycota</taxon>
        <taxon>Glomeromycotina</taxon>
        <taxon>Glomeromycetes</taxon>
        <taxon>Glomerales</taxon>
        <taxon>Glomeraceae</taxon>
        <taxon>Rhizophagus</taxon>
    </lineage>
</organism>
<gene>
    <name evidence="2" type="ORF">RCL2_000814300</name>
    <name evidence="1" type="ORF">RclHR1_04450006</name>
</gene>
<dbReference type="EMBL" id="BEXD01003810">
    <property type="protein sequence ID" value="GBC02098.1"/>
    <property type="molecule type" value="Genomic_DNA"/>
</dbReference>
<comment type="caution">
    <text evidence="1">The sequence shown here is derived from an EMBL/GenBank/DDBJ whole genome shotgun (WGS) entry which is preliminary data.</text>
</comment>
<protein>
    <submittedName>
        <fullName evidence="2">Kinase-like domain-containing protein</fullName>
    </submittedName>
</protein>
<evidence type="ECO:0000313" key="3">
    <source>
        <dbReference type="Proteomes" id="UP000247702"/>
    </source>
</evidence>
<proteinExistence type="predicted"/>
<reference evidence="2" key="2">
    <citation type="submission" date="2019-10" db="EMBL/GenBank/DDBJ databases">
        <title>Conservation and host-specific expression of non-tandemly repeated heterogenous ribosome RNA gene in arbuscular mycorrhizal fungi.</title>
        <authorList>
            <person name="Maeda T."/>
            <person name="Kobayashi Y."/>
            <person name="Nakagawa T."/>
            <person name="Ezawa T."/>
            <person name="Yamaguchi K."/>
            <person name="Bino T."/>
            <person name="Nishimoto Y."/>
            <person name="Shigenobu S."/>
            <person name="Kawaguchi M."/>
        </authorList>
    </citation>
    <scope>NUCLEOTIDE SEQUENCE</scope>
    <source>
        <strain evidence="2">HR1</strain>
    </source>
</reference>
<sequence>MDVNNQTQVPLESELNKLNISDKNSNLLSNHKDCYKPECKKLWCNECVPSCIIEGWTSENHDVDKFIKSTIYNARYCYNNDYSSNNRYNVNDDSDSHSDTFDYFGCPIFLEWVPFNKFENIKQTGEGGFSKVYSALWIDGKAQY</sequence>
<evidence type="ECO:0000313" key="1">
    <source>
        <dbReference type="EMBL" id="GBC02098.1"/>
    </source>
</evidence>
<reference evidence="1 3" key="1">
    <citation type="submission" date="2017-11" db="EMBL/GenBank/DDBJ databases">
        <title>The genome of Rhizophagus clarus HR1 reveals common genetic basis of auxotrophy among arbuscular mycorrhizal fungi.</title>
        <authorList>
            <person name="Kobayashi Y."/>
        </authorList>
    </citation>
    <scope>NUCLEOTIDE SEQUENCE [LARGE SCALE GENOMIC DNA]</scope>
    <source>
        <strain evidence="1 3">HR1</strain>
    </source>
</reference>
<keyword evidence="2" id="KW-0808">Transferase</keyword>
<dbReference type="Proteomes" id="UP000615446">
    <property type="component" value="Unassembled WGS sequence"/>
</dbReference>
<dbReference type="EMBL" id="BLAL01000053">
    <property type="protein sequence ID" value="GES80882.1"/>
    <property type="molecule type" value="Genomic_DNA"/>
</dbReference>
<dbReference type="GO" id="GO:0016301">
    <property type="term" value="F:kinase activity"/>
    <property type="evidence" value="ECO:0007669"/>
    <property type="project" value="UniProtKB-KW"/>
</dbReference>
<dbReference type="AlphaFoldDB" id="A0A2Z6RH68"/>
<dbReference type="Proteomes" id="UP000247702">
    <property type="component" value="Unassembled WGS sequence"/>
</dbReference>
<name>A0A2Z6RH68_9GLOM</name>